<dbReference type="EMBL" id="BGPR01010287">
    <property type="protein sequence ID" value="GBN45340.1"/>
    <property type="molecule type" value="Genomic_DNA"/>
</dbReference>
<evidence type="ECO:0000313" key="1">
    <source>
        <dbReference type="EMBL" id="GBN45340.1"/>
    </source>
</evidence>
<evidence type="ECO:0000313" key="2">
    <source>
        <dbReference type="Proteomes" id="UP000499080"/>
    </source>
</evidence>
<protein>
    <submittedName>
        <fullName evidence="1">Uncharacterized protein</fullName>
    </submittedName>
</protein>
<keyword evidence="2" id="KW-1185">Reference proteome</keyword>
<dbReference type="Proteomes" id="UP000499080">
    <property type="component" value="Unassembled WGS sequence"/>
</dbReference>
<dbReference type="AlphaFoldDB" id="A0A4Y2P4E0"/>
<gene>
    <name evidence="1" type="ORF">AVEN_233029_1</name>
</gene>
<reference evidence="1 2" key="1">
    <citation type="journal article" date="2019" name="Sci. Rep.">
        <title>Orb-weaving spider Araneus ventricosus genome elucidates the spidroin gene catalogue.</title>
        <authorList>
            <person name="Kono N."/>
            <person name="Nakamura H."/>
            <person name="Ohtoshi R."/>
            <person name="Moran D.A.P."/>
            <person name="Shinohara A."/>
            <person name="Yoshida Y."/>
            <person name="Fujiwara M."/>
            <person name="Mori M."/>
            <person name="Tomita M."/>
            <person name="Arakawa K."/>
        </authorList>
    </citation>
    <scope>NUCLEOTIDE SEQUENCE [LARGE SCALE GENOMIC DNA]</scope>
</reference>
<sequence>MPAFQHPHRLPHPVVQRQNMKLRKVSGATGAFVVTGNKEPSFPRAHPYWSGGNWLLSHCCIGKYTLKECCSAALLVGGSEERSDFTLVDDFRNAA</sequence>
<organism evidence="1 2">
    <name type="scientific">Araneus ventricosus</name>
    <name type="common">Orbweaver spider</name>
    <name type="synonym">Epeira ventricosa</name>
    <dbReference type="NCBI Taxonomy" id="182803"/>
    <lineage>
        <taxon>Eukaryota</taxon>
        <taxon>Metazoa</taxon>
        <taxon>Ecdysozoa</taxon>
        <taxon>Arthropoda</taxon>
        <taxon>Chelicerata</taxon>
        <taxon>Arachnida</taxon>
        <taxon>Araneae</taxon>
        <taxon>Araneomorphae</taxon>
        <taxon>Entelegynae</taxon>
        <taxon>Araneoidea</taxon>
        <taxon>Araneidae</taxon>
        <taxon>Araneus</taxon>
    </lineage>
</organism>
<dbReference type="OrthoDB" id="8246565at2759"/>
<name>A0A4Y2P4E0_ARAVE</name>
<accession>A0A4Y2P4E0</accession>
<comment type="caution">
    <text evidence="1">The sequence shown here is derived from an EMBL/GenBank/DDBJ whole genome shotgun (WGS) entry which is preliminary data.</text>
</comment>
<proteinExistence type="predicted"/>